<organism evidence="2 3">
    <name type="scientific">Sphingopyxis soli</name>
    <dbReference type="NCBI Taxonomy" id="592051"/>
    <lineage>
        <taxon>Bacteria</taxon>
        <taxon>Pseudomonadati</taxon>
        <taxon>Pseudomonadota</taxon>
        <taxon>Alphaproteobacteria</taxon>
        <taxon>Sphingomonadales</taxon>
        <taxon>Sphingomonadaceae</taxon>
        <taxon>Sphingopyxis</taxon>
    </lineage>
</organism>
<evidence type="ECO:0000313" key="3">
    <source>
        <dbReference type="Proteomes" id="UP001500738"/>
    </source>
</evidence>
<dbReference type="Proteomes" id="UP001500738">
    <property type="component" value="Unassembled WGS sequence"/>
</dbReference>
<evidence type="ECO:0000256" key="1">
    <source>
        <dbReference type="SAM" id="MobiDB-lite"/>
    </source>
</evidence>
<evidence type="ECO:0000313" key="2">
    <source>
        <dbReference type="EMBL" id="GAA0867072.1"/>
    </source>
</evidence>
<feature type="region of interest" description="Disordered" evidence="1">
    <location>
        <begin position="83"/>
        <end position="104"/>
    </location>
</feature>
<comment type="caution">
    <text evidence="2">The sequence shown here is derived from an EMBL/GenBank/DDBJ whole genome shotgun (WGS) entry which is preliminary data.</text>
</comment>
<protein>
    <submittedName>
        <fullName evidence="2">Uncharacterized protein</fullName>
    </submittedName>
</protein>
<gene>
    <name evidence="2" type="ORF">GCM10009115_33540</name>
</gene>
<proteinExistence type="predicted"/>
<sequence>MREIGLAGYRAERGKLGRGEADEIEFAAARIGHIVEHGGLGRGRQFAGLAEMFGRERRRGRIGHGNHLGTRAADVIRRGDGAAGFRADSAPRPDDMFRDCGRFQ</sequence>
<reference evidence="3" key="1">
    <citation type="journal article" date="2019" name="Int. J. Syst. Evol. Microbiol.">
        <title>The Global Catalogue of Microorganisms (GCM) 10K type strain sequencing project: providing services to taxonomists for standard genome sequencing and annotation.</title>
        <authorList>
            <consortium name="The Broad Institute Genomics Platform"/>
            <consortium name="The Broad Institute Genome Sequencing Center for Infectious Disease"/>
            <person name="Wu L."/>
            <person name="Ma J."/>
        </authorList>
    </citation>
    <scope>NUCLEOTIDE SEQUENCE [LARGE SCALE GENOMIC DNA]</scope>
    <source>
        <strain evidence="3">JCM 15910</strain>
    </source>
</reference>
<feature type="compositionally biased region" description="Basic and acidic residues" evidence="1">
    <location>
        <begin position="89"/>
        <end position="104"/>
    </location>
</feature>
<dbReference type="EMBL" id="BAAAFE010000011">
    <property type="protein sequence ID" value="GAA0867072.1"/>
    <property type="molecule type" value="Genomic_DNA"/>
</dbReference>
<keyword evidence="3" id="KW-1185">Reference proteome</keyword>
<accession>A0ABP3XT03</accession>
<name>A0ABP3XT03_9SPHN</name>